<dbReference type="CDD" id="cd19100">
    <property type="entry name" value="AKR_unchar"/>
    <property type="match status" value="1"/>
</dbReference>
<dbReference type="Pfam" id="PF00248">
    <property type="entry name" value="Aldo_ket_red"/>
    <property type="match status" value="1"/>
</dbReference>
<feature type="non-terminal residue" evidence="2">
    <location>
        <position position="226"/>
    </location>
</feature>
<dbReference type="AlphaFoldDB" id="A0A497E2W6"/>
<evidence type="ECO:0000259" key="1">
    <source>
        <dbReference type="Pfam" id="PF00248"/>
    </source>
</evidence>
<comment type="caution">
    <text evidence="2">The sequence shown here is derived from an EMBL/GenBank/DDBJ whole genome shotgun (WGS) entry which is preliminary data.</text>
</comment>
<reference evidence="2 3" key="1">
    <citation type="submission" date="2018-06" db="EMBL/GenBank/DDBJ databases">
        <title>Extensive metabolic versatility and redundancy in microbially diverse, dynamic hydrothermal sediments.</title>
        <authorList>
            <person name="Dombrowski N."/>
            <person name="Teske A."/>
            <person name="Baker B.J."/>
        </authorList>
    </citation>
    <scope>NUCLEOTIDE SEQUENCE [LARGE SCALE GENOMIC DNA]</scope>
    <source>
        <strain evidence="2">B47_G16</strain>
    </source>
</reference>
<protein>
    <submittedName>
        <fullName evidence="2">Aldo/keto reductase</fullName>
    </submittedName>
</protein>
<name>A0A497E2W6_UNCAE</name>
<dbReference type="SUPFAM" id="SSF51430">
    <property type="entry name" value="NAD(P)-linked oxidoreductase"/>
    <property type="match status" value="1"/>
</dbReference>
<dbReference type="PANTHER" id="PTHR43312:SF1">
    <property type="entry name" value="NADP-DEPENDENT OXIDOREDUCTASE DOMAIN-CONTAINING PROTEIN"/>
    <property type="match status" value="1"/>
</dbReference>
<evidence type="ECO:0000313" key="3">
    <source>
        <dbReference type="Proteomes" id="UP000279422"/>
    </source>
</evidence>
<feature type="domain" description="NADP-dependent oxidoreductase" evidence="1">
    <location>
        <begin position="16"/>
        <end position="209"/>
    </location>
</feature>
<accession>A0A497E2W6</accession>
<sequence>MQRRKLGKTNEDVSILGLGGFHLVEISTKDAVWLVNRYLDEGGNYVEVAPLYGNGESEIKIGKVMKNRREECLLASKCHLREEDKAIELLDESLMRLRTDHLDLWFMHAVNTYEDWARVNSPRGALRAAERAKKEGKIRYIAISGHRPEVLIDAIKDYPFDAVMGVINYYDKFNFPLIEDVLIPLAKEKNMGIIAMKALADGFLWKSAENAFRYTLSLPVTTVVVG</sequence>
<dbReference type="PANTHER" id="PTHR43312">
    <property type="entry name" value="D-THREO-ALDOSE 1-DEHYDROGENASE"/>
    <property type="match status" value="1"/>
</dbReference>
<organism evidence="2 3">
    <name type="scientific">Aerophobetes bacterium</name>
    <dbReference type="NCBI Taxonomy" id="2030807"/>
    <lineage>
        <taxon>Bacteria</taxon>
        <taxon>Candidatus Aerophobota</taxon>
    </lineage>
</organism>
<dbReference type="Gene3D" id="3.20.20.100">
    <property type="entry name" value="NADP-dependent oxidoreductase domain"/>
    <property type="match status" value="1"/>
</dbReference>
<evidence type="ECO:0000313" key="2">
    <source>
        <dbReference type="EMBL" id="RLE08564.1"/>
    </source>
</evidence>
<dbReference type="Proteomes" id="UP000279422">
    <property type="component" value="Unassembled WGS sequence"/>
</dbReference>
<gene>
    <name evidence="2" type="ORF">DRJ00_06090</name>
</gene>
<proteinExistence type="predicted"/>
<dbReference type="InterPro" id="IPR036812">
    <property type="entry name" value="NAD(P)_OxRdtase_dom_sf"/>
</dbReference>
<dbReference type="InterPro" id="IPR053135">
    <property type="entry name" value="AKR2_Oxidoreductase"/>
</dbReference>
<dbReference type="InterPro" id="IPR023210">
    <property type="entry name" value="NADP_OxRdtase_dom"/>
</dbReference>
<dbReference type="EMBL" id="QMPZ01000090">
    <property type="protein sequence ID" value="RLE08564.1"/>
    <property type="molecule type" value="Genomic_DNA"/>
</dbReference>